<sequence>MARLRSKRTGVIVNVPDDKVALLAHRYEAVAVATRRRPPKPKPAEPLPVDDD</sequence>
<name>R7WUU9_9NOCA</name>
<proteinExistence type="predicted"/>
<comment type="caution">
    <text evidence="2">The sequence shown here is derived from an EMBL/GenBank/DDBJ whole genome shotgun (WGS) entry which is preliminary data.</text>
</comment>
<keyword evidence="3" id="KW-1185">Reference proteome</keyword>
<accession>R7WUU9</accession>
<feature type="region of interest" description="Disordered" evidence="1">
    <location>
        <begin position="33"/>
        <end position="52"/>
    </location>
</feature>
<gene>
    <name evidence="2" type="ORF">Rrhod_0718</name>
</gene>
<dbReference type="Proteomes" id="UP000013525">
    <property type="component" value="Unassembled WGS sequence"/>
</dbReference>
<dbReference type="RefSeq" id="WP_010836791.1">
    <property type="nucleotide sequence ID" value="NZ_APMY01000021.1"/>
</dbReference>
<dbReference type="EMBL" id="APMY01000021">
    <property type="protein sequence ID" value="EOM77909.1"/>
    <property type="molecule type" value="Genomic_DNA"/>
</dbReference>
<dbReference type="PATRIC" id="fig|1273125.3.peg.693"/>
<evidence type="ECO:0000313" key="3">
    <source>
        <dbReference type="Proteomes" id="UP000013525"/>
    </source>
</evidence>
<reference evidence="2 3" key="1">
    <citation type="journal article" date="2013" name="Genome Announc.">
        <title>Draft Genome Sequence of Rhodococcus rhodnii Strain LMG5362, a Symbiont of Rhodnius prolixus (Hemiptera, Reduviidae, Triatominae), the Principle Vector of Trypanosoma cruzi.</title>
        <authorList>
            <person name="Pachebat J.A."/>
            <person name="van Keulen G."/>
            <person name="Whitten M.M."/>
            <person name="Girdwood S."/>
            <person name="Del Sol R."/>
            <person name="Dyson P.J."/>
            <person name="Facey P.D."/>
        </authorList>
    </citation>
    <scope>NUCLEOTIDE SEQUENCE [LARGE SCALE GENOMIC DNA]</scope>
    <source>
        <strain evidence="2 3">LMG 5362</strain>
    </source>
</reference>
<evidence type="ECO:0000313" key="2">
    <source>
        <dbReference type="EMBL" id="EOM77909.1"/>
    </source>
</evidence>
<protein>
    <submittedName>
        <fullName evidence="2">Uncharacterized protein</fullName>
    </submittedName>
</protein>
<organism evidence="2 3">
    <name type="scientific">Rhodococcus rhodnii LMG 5362</name>
    <dbReference type="NCBI Taxonomy" id="1273125"/>
    <lineage>
        <taxon>Bacteria</taxon>
        <taxon>Bacillati</taxon>
        <taxon>Actinomycetota</taxon>
        <taxon>Actinomycetes</taxon>
        <taxon>Mycobacteriales</taxon>
        <taxon>Nocardiaceae</taxon>
        <taxon>Rhodococcus</taxon>
    </lineage>
</organism>
<dbReference type="AlphaFoldDB" id="R7WUU9"/>
<evidence type="ECO:0000256" key="1">
    <source>
        <dbReference type="SAM" id="MobiDB-lite"/>
    </source>
</evidence>